<dbReference type="HAMAP" id="MF_00658">
    <property type="entry name" value="23SrRNA_methyltr_H"/>
    <property type="match status" value="1"/>
</dbReference>
<dbReference type="SUPFAM" id="SSF75217">
    <property type="entry name" value="alpha/beta knot"/>
    <property type="match status" value="1"/>
</dbReference>
<comment type="caution">
    <text evidence="6">The sequence shown here is derived from an EMBL/GenBank/DDBJ whole genome shotgun (WGS) entry which is preliminary data.</text>
</comment>
<dbReference type="InterPro" id="IPR029028">
    <property type="entry name" value="Alpha/beta_knot_MTases"/>
</dbReference>
<dbReference type="EC" id="2.1.1.177" evidence="5"/>
<dbReference type="PANTHER" id="PTHR33603:SF1">
    <property type="entry name" value="RIBOSOMAL RNA LARGE SUBUNIT METHYLTRANSFERASE H"/>
    <property type="match status" value="1"/>
</dbReference>
<evidence type="ECO:0000256" key="2">
    <source>
        <dbReference type="ARBA" id="ARBA00022679"/>
    </source>
</evidence>
<comment type="similarity">
    <text evidence="4 5">Belongs to the RNA methyltransferase RlmH family.</text>
</comment>
<dbReference type="Gene3D" id="3.40.1280.10">
    <property type="match status" value="1"/>
</dbReference>
<evidence type="ECO:0000313" key="7">
    <source>
        <dbReference type="Proteomes" id="UP001449582"/>
    </source>
</evidence>
<keyword evidence="5" id="KW-0963">Cytoplasm</keyword>
<evidence type="ECO:0000256" key="3">
    <source>
        <dbReference type="ARBA" id="ARBA00022691"/>
    </source>
</evidence>
<keyword evidence="2 5" id="KW-0808">Transferase</keyword>
<feature type="binding site" evidence="5">
    <location>
        <position position="77"/>
    </location>
    <ligand>
        <name>S-adenosyl-L-methionine</name>
        <dbReference type="ChEBI" id="CHEBI:59789"/>
    </ligand>
</feature>
<organism evidence="6 7">
    <name type="scientific">Ureaplasma ceti</name>
    <dbReference type="NCBI Taxonomy" id="3119530"/>
    <lineage>
        <taxon>Bacteria</taxon>
        <taxon>Bacillati</taxon>
        <taxon>Mycoplasmatota</taxon>
        <taxon>Mycoplasmoidales</taxon>
        <taxon>Mycoplasmoidaceae</taxon>
        <taxon>Ureaplasma</taxon>
    </lineage>
</organism>
<keyword evidence="1 5" id="KW-0489">Methyltransferase</keyword>
<evidence type="ECO:0000313" key="6">
    <source>
        <dbReference type="EMBL" id="GAA5414768.1"/>
    </source>
</evidence>
<comment type="function">
    <text evidence="5">Specifically methylates the pseudouridine at position 1915 (m3Psi1915) in 23S rRNA.</text>
</comment>
<feature type="binding site" evidence="5">
    <location>
        <position position="109"/>
    </location>
    <ligand>
        <name>S-adenosyl-L-methionine</name>
        <dbReference type="ChEBI" id="CHEBI:59789"/>
    </ligand>
</feature>
<protein>
    <recommendedName>
        <fullName evidence="5">Ribosomal RNA large subunit methyltransferase H</fullName>
        <ecNumber evidence="5">2.1.1.177</ecNumber>
    </recommendedName>
    <alternativeName>
        <fullName evidence="5">23S rRNA (pseudouridine1915-N3)-methyltransferase</fullName>
    </alternativeName>
    <alternativeName>
        <fullName evidence="5">23S rRNA m3Psi1915 methyltransferase</fullName>
    </alternativeName>
    <alternativeName>
        <fullName evidence="5">rRNA (pseudouridine-N3-)-methyltransferase RlmH</fullName>
    </alternativeName>
</protein>
<dbReference type="EMBL" id="BAABQM010000003">
    <property type="protein sequence ID" value="GAA5414768.1"/>
    <property type="molecule type" value="Genomic_DNA"/>
</dbReference>
<name>A0ABP9U604_9BACT</name>
<keyword evidence="7" id="KW-1185">Reference proteome</keyword>
<dbReference type="PIRSF" id="PIRSF004505">
    <property type="entry name" value="MT_bac"/>
    <property type="match status" value="1"/>
</dbReference>
<dbReference type="PANTHER" id="PTHR33603">
    <property type="entry name" value="METHYLTRANSFERASE"/>
    <property type="match status" value="1"/>
</dbReference>
<comment type="subunit">
    <text evidence="5">Homodimer.</text>
</comment>
<proteinExistence type="inferred from homology"/>
<dbReference type="InterPro" id="IPR003742">
    <property type="entry name" value="RlmH-like"/>
</dbReference>
<dbReference type="Pfam" id="PF02590">
    <property type="entry name" value="SPOUT_MTase"/>
    <property type="match status" value="1"/>
</dbReference>
<dbReference type="InterPro" id="IPR029026">
    <property type="entry name" value="tRNA_m1G_MTases_N"/>
</dbReference>
<dbReference type="NCBIfam" id="NF000985">
    <property type="entry name" value="PRK00103.1-3"/>
    <property type="match status" value="1"/>
</dbReference>
<evidence type="ECO:0000256" key="1">
    <source>
        <dbReference type="ARBA" id="ARBA00022603"/>
    </source>
</evidence>
<sequence length="160" mass="18774">MTIKIACVGNIKEDYLKKAIADYSKRIQQFFKLEIIELKEEPEPKNLSQGAIDKIKDKEYKRFVEKIDFSSSYTIGLFIDGKQYESVEFAHKLDKWIGSSKVNLVFVIGGSNGLDDRFYQLCDEKISFSKMTFPHQLMRVILLEQIYRGFKILNNQKYHK</sequence>
<dbReference type="RefSeq" id="WP_353289929.1">
    <property type="nucleotide sequence ID" value="NZ_BAABQM010000003.1"/>
</dbReference>
<dbReference type="Proteomes" id="UP001449582">
    <property type="component" value="Unassembled WGS sequence"/>
</dbReference>
<keyword evidence="5" id="KW-0698">rRNA processing</keyword>
<reference evidence="6" key="1">
    <citation type="submission" date="2024-02" db="EMBL/GenBank/DDBJ databases">
        <title>Draft genome sequence of new strains in genus Ureaplasma.</title>
        <authorList>
            <person name="Nakajima Y."/>
            <person name="Segawa T."/>
        </authorList>
    </citation>
    <scope>NUCLEOTIDE SEQUENCE [LARGE SCALE GENOMIC DNA]</scope>
    <source>
        <strain evidence="6">OM1</strain>
    </source>
</reference>
<evidence type="ECO:0000256" key="5">
    <source>
        <dbReference type="HAMAP-Rule" id="MF_00658"/>
    </source>
</evidence>
<comment type="subcellular location">
    <subcellularLocation>
        <location evidence="5">Cytoplasm</location>
    </subcellularLocation>
</comment>
<evidence type="ECO:0000256" key="4">
    <source>
        <dbReference type="ARBA" id="ARBA00038303"/>
    </source>
</evidence>
<dbReference type="CDD" id="cd18081">
    <property type="entry name" value="RlmH-like"/>
    <property type="match status" value="1"/>
</dbReference>
<comment type="catalytic activity">
    <reaction evidence="5">
        <text>pseudouridine(1915) in 23S rRNA + S-adenosyl-L-methionine = N(3)-methylpseudouridine(1915) in 23S rRNA + S-adenosyl-L-homocysteine + H(+)</text>
        <dbReference type="Rhea" id="RHEA:42752"/>
        <dbReference type="Rhea" id="RHEA-COMP:10221"/>
        <dbReference type="Rhea" id="RHEA-COMP:10222"/>
        <dbReference type="ChEBI" id="CHEBI:15378"/>
        <dbReference type="ChEBI" id="CHEBI:57856"/>
        <dbReference type="ChEBI" id="CHEBI:59789"/>
        <dbReference type="ChEBI" id="CHEBI:65314"/>
        <dbReference type="ChEBI" id="CHEBI:74486"/>
        <dbReference type="EC" id="2.1.1.177"/>
    </reaction>
</comment>
<feature type="binding site" evidence="5">
    <location>
        <begin position="128"/>
        <end position="133"/>
    </location>
    <ligand>
        <name>S-adenosyl-L-methionine</name>
        <dbReference type="ChEBI" id="CHEBI:59789"/>
    </ligand>
</feature>
<accession>A0ABP9U604</accession>
<gene>
    <name evidence="5 6" type="primary">rlmH</name>
    <name evidence="6" type="ORF">UREOM_4790</name>
</gene>
<keyword evidence="3 5" id="KW-0949">S-adenosyl-L-methionine</keyword>